<name>A0A1S7LC75_MAGMO</name>
<keyword evidence="6 7" id="KW-0472">Membrane</keyword>
<dbReference type="PROSITE" id="PS51379">
    <property type="entry name" value="4FE4S_FER_2"/>
    <property type="match status" value="2"/>
</dbReference>
<dbReference type="AlphaFoldDB" id="A0A1S7LC75"/>
<accession>A0A1S7LC75</accession>
<evidence type="ECO:0000256" key="2">
    <source>
        <dbReference type="ARBA" id="ARBA00022475"/>
    </source>
</evidence>
<dbReference type="PANTHER" id="PTHR30224">
    <property type="entry name" value="ELECTRON TRANSPORT PROTEIN"/>
    <property type="match status" value="1"/>
</dbReference>
<protein>
    <submittedName>
        <fullName evidence="9">Putative 4Fe-4S ferredoxin, iron-sulfur binding protein</fullName>
    </submittedName>
</protein>
<comment type="subcellular location">
    <subcellularLocation>
        <location evidence="1">Cell membrane</location>
    </subcellularLocation>
</comment>
<feature type="transmembrane region" description="Helical" evidence="7">
    <location>
        <begin position="12"/>
        <end position="34"/>
    </location>
</feature>
<evidence type="ECO:0000256" key="1">
    <source>
        <dbReference type="ARBA" id="ARBA00004236"/>
    </source>
</evidence>
<dbReference type="SUPFAM" id="SSF54862">
    <property type="entry name" value="4Fe-4S ferredoxins"/>
    <property type="match status" value="1"/>
</dbReference>
<keyword evidence="7" id="KW-1133">Transmembrane helix</keyword>
<dbReference type="GO" id="GO:0046872">
    <property type="term" value="F:metal ion binding"/>
    <property type="evidence" value="ECO:0007669"/>
    <property type="project" value="UniProtKB-KW"/>
</dbReference>
<evidence type="ECO:0000256" key="7">
    <source>
        <dbReference type="SAM" id="Phobius"/>
    </source>
</evidence>
<dbReference type="GO" id="GO:0005886">
    <property type="term" value="C:plasma membrane"/>
    <property type="evidence" value="ECO:0007669"/>
    <property type="project" value="UniProtKB-SubCell"/>
</dbReference>
<keyword evidence="5" id="KW-0411">Iron-sulfur</keyword>
<keyword evidence="4" id="KW-0408">Iron</keyword>
<proteinExistence type="predicted"/>
<dbReference type="Gene3D" id="3.30.70.20">
    <property type="match status" value="1"/>
</dbReference>
<feature type="transmembrane region" description="Helical" evidence="7">
    <location>
        <begin position="146"/>
        <end position="165"/>
    </location>
</feature>
<evidence type="ECO:0000313" key="9">
    <source>
        <dbReference type="EMBL" id="CRH04332.1"/>
    </source>
</evidence>
<dbReference type="PANTHER" id="PTHR30224:SF4">
    <property type="entry name" value="ELECTRON TRANSPORT PROTEIN YCCM-RELATED"/>
    <property type="match status" value="1"/>
</dbReference>
<feature type="transmembrane region" description="Helical" evidence="7">
    <location>
        <begin position="203"/>
        <end position="223"/>
    </location>
</feature>
<dbReference type="EMBL" id="LO017727">
    <property type="protein sequence ID" value="CRH04332.1"/>
    <property type="molecule type" value="Genomic_DNA"/>
</dbReference>
<sequence length="340" mass="38033">MSALWNLSRIRLSVQLLMLLLTVYGGLVLGHYLADKLSTALPALSCAFDQQNGAYCTLIPFQHQFHHRVGEVIARTGEFAIATLVPMAFTFLSFYLLFFLLNKAFCGWICPLGTLQELLYRLGRMLRRPFHRITGRGLHRVRPVKWLILLGLVFLLPLLTGLGHLPHAAGDAFCQICPSRIATTLLVGDAKQVAVNTTSASDFIFGALRAALFGFVIIAALTVRQPFCRICPMLALHALLRRLAPLRLRKLPDNGGKGCGSCDLCVRACPMDIPEVASEQGSKVFHEDCTLCGRCVEFCPKEDRLQLAFGPWALFRSRLSYFRRRTRYERPEGDPKESKP</sequence>
<dbReference type="Pfam" id="PF13237">
    <property type="entry name" value="Fer4_10"/>
    <property type="match status" value="1"/>
</dbReference>
<dbReference type="PROSITE" id="PS00198">
    <property type="entry name" value="4FE4S_FER_1"/>
    <property type="match status" value="1"/>
</dbReference>
<keyword evidence="7" id="KW-0812">Transmembrane</keyword>
<evidence type="ECO:0000256" key="3">
    <source>
        <dbReference type="ARBA" id="ARBA00022723"/>
    </source>
</evidence>
<dbReference type="Pfam" id="PF12801">
    <property type="entry name" value="Fer4_5"/>
    <property type="match status" value="2"/>
</dbReference>
<dbReference type="InterPro" id="IPR017900">
    <property type="entry name" value="4Fe4S_Fe_S_CS"/>
</dbReference>
<keyword evidence="2" id="KW-1003">Cell membrane</keyword>
<evidence type="ECO:0000259" key="8">
    <source>
        <dbReference type="PROSITE" id="PS51379"/>
    </source>
</evidence>
<gene>
    <name evidence="9" type="ORF">MAGMO_0117</name>
</gene>
<evidence type="ECO:0000256" key="4">
    <source>
        <dbReference type="ARBA" id="ARBA00023004"/>
    </source>
</evidence>
<reference evidence="9" key="1">
    <citation type="submission" date="2015-04" db="EMBL/GenBank/DDBJ databases">
        <authorList>
            <person name="Syromyatnikov M.Y."/>
            <person name="Popov V.N."/>
        </authorList>
    </citation>
    <scope>NUCLEOTIDE SEQUENCE</scope>
    <source>
        <strain evidence="9">MO-1</strain>
    </source>
</reference>
<dbReference type="InterPro" id="IPR052378">
    <property type="entry name" value="NosR_regulator"/>
</dbReference>
<dbReference type="InterPro" id="IPR017896">
    <property type="entry name" value="4Fe4S_Fe-S-bd"/>
</dbReference>
<dbReference type="GO" id="GO:0051536">
    <property type="term" value="F:iron-sulfur cluster binding"/>
    <property type="evidence" value="ECO:0007669"/>
    <property type="project" value="UniProtKB-KW"/>
</dbReference>
<keyword evidence="3" id="KW-0479">Metal-binding</keyword>
<evidence type="ECO:0000256" key="5">
    <source>
        <dbReference type="ARBA" id="ARBA00023014"/>
    </source>
</evidence>
<evidence type="ECO:0000256" key="6">
    <source>
        <dbReference type="ARBA" id="ARBA00023136"/>
    </source>
</evidence>
<organism evidence="9">
    <name type="scientific">Magnetococcus massalia (strain MO-1)</name>
    <dbReference type="NCBI Taxonomy" id="451514"/>
    <lineage>
        <taxon>Bacteria</taxon>
        <taxon>Pseudomonadati</taxon>
        <taxon>Pseudomonadota</taxon>
        <taxon>Magnetococcia</taxon>
        <taxon>Magnetococcales</taxon>
        <taxon>Magnetococcaceae</taxon>
        <taxon>Magnetococcus</taxon>
    </lineage>
</organism>
<feature type="transmembrane region" description="Helical" evidence="7">
    <location>
        <begin position="79"/>
        <end position="101"/>
    </location>
</feature>
<feature type="domain" description="4Fe-4S ferredoxin-type" evidence="8">
    <location>
        <begin position="280"/>
        <end position="310"/>
    </location>
</feature>
<feature type="domain" description="4Fe-4S ferredoxin-type" evidence="8">
    <location>
        <begin position="248"/>
        <end position="279"/>
    </location>
</feature>